<evidence type="ECO:0000313" key="3">
    <source>
        <dbReference type="Proteomes" id="UP000000238"/>
    </source>
</evidence>
<protein>
    <recommendedName>
        <fullName evidence="4">Methylamine utilization protein</fullName>
    </recommendedName>
</protein>
<dbReference type="InterPro" id="IPR008972">
    <property type="entry name" value="Cupredoxin"/>
</dbReference>
<gene>
    <name evidence="2" type="ordered locus">HCH_01425</name>
</gene>
<proteinExistence type="predicted"/>
<dbReference type="KEGG" id="hch:HCH_01425"/>
<dbReference type="InterPro" id="IPR034242">
    <property type="entry name" value="MauL"/>
</dbReference>
<name>Q2SM37_HAHCH</name>
<dbReference type="Gene3D" id="2.60.40.420">
    <property type="entry name" value="Cupredoxins - blue copper proteins"/>
    <property type="match status" value="1"/>
</dbReference>
<organism evidence="2 3">
    <name type="scientific">Hahella chejuensis (strain KCTC 2396)</name>
    <dbReference type="NCBI Taxonomy" id="349521"/>
    <lineage>
        <taxon>Bacteria</taxon>
        <taxon>Pseudomonadati</taxon>
        <taxon>Pseudomonadota</taxon>
        <taxon>Gammaproteobacteria</taxon>
        <taxon>Oceanospirillales</taxon>
        <taxon>Hahellaceae</taxon>
        <taxon>Hahella</taxon>
    </lineage>
</organism>
<dbReference type="STRING" id="349521.HCH_01425"/>
<dbReference type="Proteomes" id="UP000000238">
    <property type="component" value="Chromosome"/>
</dbReference>
<dbReference type="eggNOG" id="COG3794">
    <property type="taxonomic scope" value="Bacteria"/>
</dbReference>
<evidence type="ECO:0008006" key="4">
    <source>
        <dbReference type="Google" id="ProtNLM"/>
    </source>
</evidence>
<dbReference type="SUPFAM" id="SSF49503">
    <property type="entry name" value="Cupredoxins"/>
    <property type="match status" value="1"/>
</dbReference>
<dbReference type="EMBL" id="CP000155">
    <property type="protein sequence ID" value="ABC28287.1"/>
    <property type="molecule type" value="Genomic_DNA"/>
</dbReference>
<evidence type="ECO:0000313" key="2">
    <source>
        <dbReference type="EMBL" id="ABC28287.1"/>
    </source>
</evidence>
<dbReference type="AlphaFoldDB" id="Q2SM37"/>
<dbReference type="HOGENOM" id="CLU_084768_1_0_6"/>
<evidence type="ECO:0000256" key="1">
    <source>
        <dbReference type="SAM" id="MobiDB-lite"/>
    </source>
</evidence>
<feature type="region of interest" description="Disordered" evidence="1">
    <location>
        <begin position="1"/>
        <end position="20"/>
    </location>
</feature>
<reference evidence="2 3" key="1">
    <citation type="journal article" date="2005" name="Nucleic Acids Res.">
        <title>Genomic blueprint of Hahella chejuensis, a marine microbe producing an algicidal agent.</title>
        <authorList>
            <person name="Jeong H."/>
            <person name="Yim J.H."/>
            <person name="Lee C."/>
            <person name="Choi S.-H."/>
            <person name="Park Y.K."/>
            <person name="Yoon S.H."/>
            <person name="Hur C.-G."/>
            <person name="Kang H.-Y."/>
            <person name="Kim D."/>
            <person name="Lee H.H."/>
            <person name="Park K.H."/>
            <person name="Park S.-H."/>
            <person name="Park H.-S."/>
            <person name="Lee H.K."/>
            <person name="Oh T.K."/>
            <person name="Kim J.F."/>
        </authorList>
    </citation>
    <scope>NUCLEOTIDE SEQUENCE [LARGE SCALE GENOMIC DNA]</scope>
    <source>
        <strain evidence="2 3">KCTC 2396</strain>
    </source>
</reference>
<dbReference type="CDD" id="cd04221">
    <property type="entry name" value="MauL"/>
    <property type="match status" value="1"/>
</dbReference>
<keyword evidence="3" id="KW-1185">Reference proteome</keyword>
<sequence length="272" mass="29205">MASSLLRLGNRQSRREDRSLVIPNERRVNRGQIDPARAAISPGRPCRALTLAFVLASPALPAQTLQFLALSANDAPVANAVISLPADQTSSPAPADAGSPAIMDQVKKQFRPHILAVAAGTSVAFPNSDNVRHHVYSFSPAKMFELKLYSGQPEAPLLFQQPGVVVLGCNIHDSMLGYIYVAETPYFSQTNASGKATLTFPDAIPAPQDILVWSPGLSIDSQTILRLSLSELPTSAADRDAYVIRLNMQGSGVERTPGKSGFGGKFRKQQNE</sequence>
<accession>Q2SM37</accession>